<evidence type="ECO:0000256" key="2">
    <source>
        <dbReference type="SAM" id="SignalP"/>
    </source>
</evidence>
<feature type="compositionally biased region" description="Low complexity" evidence="1">
    <location>
        <begin position="119"/>
        <end position="132"/>
    </location>
</feature>
<name>A0AAV4LM79_BABCB</name>
<keyword evidence="4" id="KW-1185">Reference proteome</keyword>
<proteinExistence type="predicted"/>
<keyword evidence="2" id="KW-0732">Signal</keyword>
<dbReference type="EMBL" id="BPLF01000001">
    <property type="protein sequence ID" value="GIX60842.1"/>
    <property type="molecule type" value="Genomic_DNA"/>
</dbReference>
<organism evidence="3 4">
    <name type="scientific">Babesia caballi</name>
    <dbReference type="NCBI Taxonomy" id="5871"/>
    <lineage>
        <taxon>Eukaryota</taxon>
        <taxon>Sar</taxon>
        <taxon>Alveolata</taxon>
        <taxon>Apicomplexa</taxon>
        <taxon>Aconoidasida</taxon>
        <taxon>Piroplasmida</taxon>
        <taxon>Babesiidae</taxon>
        <taxon>Babesia</taxon>
    </lineage>
</organism>
<evidence type="ECO:0000256" key="1">
    <source>
        <dbReference type="SAM" id="MobiDB-lite"/>
    </source>
</evidence>
<dbReference type="GeneID" id="94192325"/>
<feature type="chain" id="PRO_5043383015" evidence="2">
    <location>
        <begin position="30"/>
        <end position="544"/>
    </location>
</feature>
<comment type="caution">
    <text evidence="3">The sequence shown here is derived from an EMBL/GenBank/DDBJ whole genome shotgun (WGS) entry which is preliminary data.</text>
</comment>
<evidence type="ECO:0000313" key="4">
    <source>
        <dbReference type="Proteomes" id="UP001497744"/>
    </source>
</evidence>
<protein>
    <submittedName>
        <fullName evidence="3">Amino acid transporter</fullName>
    </submittedName>
</protein>
<dbReference type="RefSeq" id="XP_067712913.1">
    <property type="nucleotide sequence ID" value="XM_067856812.1"/>
</dbReference>
<dbReference type="AlphaFoldDB" id="A0AAV4LM79"/>
<accession>A0AAV4LM79</accession>
<evidence type="ECO:0000313" key="3">
    <source>
        <dbReference type="EMBL" id="GIX60842.1"/>
    </source>
</evidence>
<feature type="region of interest" description="Disordered" evidence="1">
    <location>
        <begin position="119"/>
        <end position="145"/>
    </location>
</feature>
<gene>
    <name evidence="3" type="ORF">BcabD6B2_02770</name>
</gene>
<sequence>MRFLLALVNGQLFHALTVVVVVQLVEIEARIVVVGGRGAFDLVHDFLLVPFSQTFCHFPRSNSRRSGVITSGLHLLWTADYVGPAGAPPLPDAYLVADGEHVVLFGLDAPVVDRGPVRRPQVEQQQPAVPVELQHEPRGAQRGEPAAVAHPWGDIGLARGQLPDFGLELLYLLLQALVVELEFFEVLYHALRVLLQPVALAAEGVHLAFQGVPLRSQLRDLVRQLRVAVDELRVERLVVAVLRLPRLRRVGVARRQLLLEHLDCVLDFRLQVALLLLAAAHLAAQPRRLVQRYRQVVVGLLQGEYHVEVPPSVGRVLQLPVAQHLQRVRLQRVEDQQPAVKGAEHERDHVALLLAECAQCDLMLVVDAQKEPERVVLAEPDARVRARVPPLYDALCREVVGLQLHLLRHDVHDVLDMTAVRLRRLLWRMQAPAQAPCSAGIALQKQIVARSGADQRVLYGPSRGHVDVDRPYLPDGSAEVPVRRAIEHEARANVICRESVSGPGDVVDVYFVGGVPPRPPKDAVLLLHSRDRRDDHPNLLRVEL</sequence>
<dbReference type="Proteomes" id="UP001497744">
    <property type="component" value="Unassembled WGS sequence"/>
</dbReference>
<feature type="signal peptide" evidence="2">
    <location>
        <begin position="1"/>
        <end position="29"/>
    </location>
</feature>
<reference evidence="3 4" key="1">
    <citation type="submission" date="2021-06" db="EMBL/GenBank/DDBJ databases">
        <title>Genome sequence of Babesia caballi.</title>
        <authorList>
            <person name="Yamagishi J."/>
            <person name="Kidaka T."/>
            <person name="Ochi A."/>
        </authorList>
    </citation>
    <scope>NUCLEOTIDE SEQUENCE [LARGE SCALE GENOMIC DNA]</scope>
    <source>
        <strain evidence="3">USDA-D6B2</strain>
    </source>
</reference>